<accession>A0ABV1HAJ6</accession>
<reference evidence="2 3" key="1">
    <citation type="submission" date="2024-03" db="EMBL/GenBank/DDBJ databases">
        <title>Human intestinal bacterial collection.</title>
        <authorList>
            <person name="Pauvert C."/>
            <person name="Hitch T.C.A."/>
            <person name="Clavel T."/>
        </authorList>
    </citation>
    <scope>NUCLEOTIDE SEQUENCE [LARGE SCALE GENOMIC DNA]</scope>
    <source>
        <strain evidence="2 3">CLA-AA-H185</strain>
    </source>
</reference>
<evidence type="ECO:0000259" key="1">
    <source>
        <dbReference type="PROSITE" id="PS51782"/>
    </source>
</evidence>
<dbReference type="EMBL" id="JBBMEX010000002">
    <property type="protein sequence ID" value="MEQ2556745.1"/>
    <property type="molecule type" value="Genomic_DNA"/>
</dbReference>
<sequence>MASKKKPKKMSRKKEMTIPGAGKGGYYVYLNKCLLPVTPGKIEMKINNSNKTIKLINDGEINILKTPGLTDIDFECEIPQQQYPYAVYKNKFQKASYFLNYFEKLKKNKKPFQFIVCRRFPNGKKLFYTNLKVSLEEYRITEDAGNGFDLKVKISLKQWRNYGTKQVKLKIKVNKPQPVVKEEPIRETVNSPEPVQNQTYTVQKGDCLWNIAKKFYNNGSLYTVIYEANKGVIGGNPNLIYPGQVLTIPPV</sequence>
<organism evidence="2 3">
    <name type="scientific">Maccoyibacter intestinihominis</name>
    <dbReference type="NCBI Taxonomy" id="3133499"/>
    <lineage>
        <taxon>Bacteria</taxon>
        <taxon>Bacillati</taxon>
        <taxon>Bacillota</taxon>
        <taxon>Clostridia</taxon>
        <taxon>Lachnospirales</taxon>
        <taxon>Lachnospiraceae</taxon>
        <taxon>Maccoyibacter</taxon>
    </lineage>
</organism>
<evidence type="ECO:0000313" key="2">
    <source>
        <dbReference type="EMBL" id="MEQ2556745.1"/>
    </source>
</evidence>
<evidence type="ECO:0000313" key="3">
    <source>
        <dbReference type="Proteomes" id="UP001454489"/>
    </source>
</evidence>
<keyword evidence="3" id="KW-1185">Reference proteome</keyword>
<name>A0ABV1HAJ6_9FIRM</name>
<dbReference type="InterPro" id="IPR052196">
    <property type="entry name" value="Bact_Kbp"/>
</dbReference>
<comment type="caution">
    <text evidence="2">The sequence shown here is derived from an EMBL/GenBank/DDBJ whole genome shotgun (WGS) entry which is preliminary data.</text>
</comment>
<dbReference type="PROSITE" id="PS51782">
    <property type="entry name" value="LYSM"/>
    <property type="match status" value="1"/>
</dbReference>
<dbReference type="CDD" id="cd00118">
    <property type="entry name" value="LysM"/>
    <property type="match status" value="1"/>
</dbReference>
<dbReference type="Gene3D" id="3.10.350.10">
    <property type="entry name" value="LysM domain"/>
    <property type="match status" value="1"/>
</dbReference>
<dbReference type="RefSeq" id="WP_353529781.1">
    <property type="nucleotide sequence ID" value="NZ_JBBMEX010000002.1"/>
</dbReference>
<dbReference type="PANTHER" id="PTHR34700:SF4">
    <property type="entry name" value="PHAGE-LIKE ELEMENT PBSX PROTEIN XKDP"/>
    <property type="match status" value="1"/>
</dbReference>
<dbReference type="SUPFAM" id="SSF54106">
    <property type="entry name" value="LysM domain"/>
    <property type="match status" value="1"/>
</dbReference>
<proteinExistence type="predicted"/>
<protein>
    <submittedName>
        <fullName evidence="2">LysM peptidoglycan-binding domain-containing protein</fullName>
    </submittedName>
</protein>
<dbReference type="Proteomes" id="UP001454489">
    <property type="component" value="Unassembled WGS sequence"/>
</dbReference>
<dbReference type="InterPro" id="IPR018392">
    <property type="entry name" value="LysM"/>
</dbReference>
<dbReference type="Pfam" id="PF01476">
    <property type="entry name" value="LysM"/>
    <property type="match status" value="1"/>
</dbReference>
<dbReference type="SMART" id="SM00257">
    <property type="entry name" value="LysM"/>
    <property type="match status" value="1"/>
</dbReference>
<dbReference type="PANTHER" id="PTHR34700">
    <property type="entry name" value="POTASSIUM BINDING PROTEIN KBP"/>
    <property type="match status" value="1"/>
</dbReference>
<dbReference type="InterPro" id="IPR036779">
    <property type="entry name" value="LysM_dom_sf"/>
</dbReference>
<feature type="domain" description="LysM" evidence="1">
    <location>
        <begin position="198"/>
        <end position="248"/>
    </location>
</feature>
<gene>
    <name evidence="2" type="ORF">WMO43_02455</name>
</gene>